<dbReference type="AlphaFoldDB" id="A0AAJ6LYF0"/>
<dbReference type="InterPro" id="IPR031856">
    <property type="entry name" value="YdaS_toxin-like"/>
</dbReference>
<organism evidence="2 3">
    <name type="scientific">Pseudomonas coleopterorum</name>
    <dbReference type="NCBI Taxonomy" id="1605838"/>
    <lineage>
        <taxon>Bacteria</taxon>
        <taxon>Pseudomonadati</taxon>
        <taxon>Pseudomonadota</taxon>
        <taxon>Gammaproteobacteria</taxon>
        <taxon>Pseudomonadales</taxon>
        <taxon>Pseudomonadaceae</taxon>
        <taxon>Pseudomonas</taxon>
    </lineage>
</organism>
<gene>
    <name evidence="2" type="ORF">RI108_18930</name>
</gene>
<dbReference type="Proteomes" id="UP001258207">
    <property type="component" value="Chromosome"/>
</dbReference>
<dbReference type="GO" id="GO:0003677">
    <property type="term" value="F:DNA binding"/>
    <property type="evidence" value="ECO:0007669"/>
    <property type="project" value="InterPro"/>
</dbReference>
<feature type="region of interest" description="Disordered" evidence="1">
    <location>
        <begin position="97"/>
        <end position="119"/>
    </location>
</feature>
<dbReference type="InterPro" id="IPR001387">
    <property type="entry name" value="Cro/C1-type_HTH"/>
</dbReference>
<dbReference type="Gene3D" id="1.10.260.40">
    <property type="entry name" value="lambda repressor-like DNA-binding domains"/>
    <property type="match status" value="1"/>
</dbReference>
<dbReference type="RefSeq" id="WP_310791743.1">
    <property type="nucleotide sequence ID" value="NZ_CP134081.1"/>
</dbReference>
<evidence type="ECO:0000313" key="3">
    <source>
        <dbReference type="Proteomes" id="UP001258207"/>
    </source>
</evidence>
<proteinExistence type="predicted"/>
<dbReference type="Pfam" id="PF15943">
    <property type="entry name" value="YdaS_toxin"/>
    <property type="match status" value="1"/>
</dbReference>
<name>A0AAJ6LYF0_9PSED</name>
<protein>
    <submittedName>
        <fullName evidence="2">Cro/CI family transcriptional regulator</fullName>
    </submittedName>
</protein>
<evidence type="ECO:0000256" key="1">
    <source>
        <dbReference type="SAM" id="MobiDB-lite"/>
    </source>
</evidence>
<dbReference type="SUPFAM" id="SSF47413">
    <property type="entry name" value="lambda repressor-like DNA-binding domains"/>
    <property type="match status" value="1"/>
</dbReference>
<sequence>MPYIFECALISELYMTPSEAVRHASQILKGQTQLGRLIGVTTPTVSQWCSGIRPVPPLRALQIEAVTNGAVCREALCPGFPWKELIERLLPSVVGNVPESEPDHSSVDPAVCLSSAERQ</sequence>
<dbReference type="InterPro" id="IPR010982">
    <property type="entry name" value="Lambda_DNA-bd_dom_sf"/>
</dbReference>
<accession>A0AAJ6LYF0</accession>
<reference evidence="2" key="1">
    <citation type="submission" date="2023-09" db="EMBL/GenBank/DDBJ databases">
        <title>First report of Pseudomonas coleopterorum DJ13 causing leaf spot on Rhododendron pulchrum Sweet in China.</title>
        <authorList>
            <person name="Zhang Y."/>
        </authorList>
    </citation>
    <scope>NUCLEOTIDE SEQUENCE</scope>
    <source>
        <strain evidence="2">DJ13</strain>
    </source>
</reference>
<dbReference type="CDD" id="cd00093">
    <property type="entry name" value="HTH_XRE"/>
    <property type="match status" value="1"/>
</dbReference>
<dbReference type="EMBL" id="CP134081">
    <property type="protein sequence ID" value="WNC09317.1"/>
    <property type="molecule type" value="Genomic_DNA"/>
</dbReference>
<evidence type="ECO:0000313" key="2">
    <source>
        <dbReference type="EMBL" id="WNC09317.1"/>
    </source>
</evidence>